<gene>
    <name evidence="1" type="ORF">FDG29_02510</name>
</gene>
<evidence type="ECO:0000313" key="1">
    <source>
        <dbReference type="EMBL" id="NFV15043.1"/>
    </source>
</evidence>
<protein>
    <submittedName>
        <fullName evidence="1">DUF3732 domain-containing protein</fullName>
    </submittedName>
</protein>
<proteinExistence type="predicted"/>
<sequence>MQIREIVLYGLNGKVRHLSFKLGTVNIISGKSKSGKSAVGDIIDYCLGGDSCNIADGVIRENIAWYGLLLQFKNERVFVARKNPAPGQQSTGYCYIEIGKEIEVPKKCNFVSNENVSGLEEMLSRRVGIVENLHTPLDGQSRKPLSANIRHALYYCFQNQDEIAAKNFLFHKQSDDFITQAIKDTLPYFMGVVNEDALALENEKSILKRRLIIKKRRLEENRALQGGGMERAIALISEAKQVGIIDYNNTVDYNSYDSLYNLLLTTEEWTPNNVSEIGMDRLSYLQNILEERKHDLEELGLSLSNAKAFAGETTGYVNEVSHQKMRLESIGLFEKLDFKLGFCPLCSGKLVNSLPGVEMIKTAICNLDQNIKNVTREKPKLRKFIDDLEQERQNLREEITNLKAEIDGIYIQNEEAKKLKDLNARRAKVVGRISLWLESVEKDTDFENKEIEIKKLEERIAEIDKLLDKDTLEERRQSALSRISVDMSKWAKDLNLEHSDNPYRLDMNKVTVVVDKPERPVPLKQLGSGSNWVGVHLITYFALHRYFINANRPVPSFMFFDQPSQVYFPSELDDKKTDWNMVYGLYDFIIERVNDLKGDLQVIIVDHADLKDKKFRKLITEDWWHENNLIPEDWYK</sequence>
<reference evidence="1" key="1">
    <citation type="submission" date="2019-04" db="EMBL/GenBank/DDBJ databases">
        <title>Genome sequencing of Clostridium botulinum Groups I-IV and Clostridium butyricum.</title>
        <authorList>
            <person name="Brunt J."/>
            <person name="Van Vliet A.H.M."/>
            <person name="Stringer S.C."/>
            <person name="Carter A.T."/>
            <person name="Peck M.W."/>
        </authorList>
    </citation>
    <scope>NUCLEOTIDE SEQUENCE</scope>
    <source>
        <strain evidence="1">751/1</strain>
    </source>
</reference>
<dbReference type="InterPro" id="IPR022205">
    <property type="entry name" value="DUF3732"/>
</dbReference>
<accession>A0A6G4HPY9</accession>
<dbReference type="Pfam" id="PF12532">
    <property type="entry name" value="DUF3732"/>
    <property type="match status" value="1"/>
</dbReference>
<organism evidence="1">
    <name type="scientific">Clostridium botulinum</name>
    <dbReference type="NCBI Taxonomy" id="1491"/>
    <lineage>
        <taxon>Bacteria</taxon>
        <taxon>Bacillati</taxon>
        <taxon>Bacillota</taxon>
        <taxon>Clostridia</taxon>
        <taxon>Eubacteriales</taxon>
        <taxon>Clostridiaceae</taxon>
        <taxon>Clostridium</taxon>
    </lineage>
</organism>
<dbReference type="EMBL" id="SXEU01000001">
    <property type="protein sequence ID" value="NFV15043.1"/>
    <property type="molecule type" value="Genomic_DNA"/>
</dbReference>
<dbReference type="Gene3D" id="3.40.50.300">
    <property type="entry name" value="P-loop containing nucleotide triphosphate hydrolases"/>
    <property type="match status" value="1"/>
</dbReference>
<dbReference type="InterPro" id="IPR027417">
    <property type="entry name" value="P-loop_NTPase"/>
</dbReference>
<name>A0A6G4HPY9_CLOBO</name>
<dbReference type="SUPFAM" id="SSF52540">
    <property type="entry name" value="P-loop containing nucleoside triphosphate hydrolases"/>
    <property type="match status" value="1"/>
</dbReference>
<dbReference type="RefSeq" id="WP_061311718.1">
    <property type="nucleotide sequence ID" value="NZ_JACBCU010000001.1"/>
</dbReference>
<comment type="caution">
    <text evidence="1">The sequence shown here is derived from an EMBL/GenBank/DDBJ whole genome shotgun (WGS) entry which is preliminary data.</text>
</comment>
<dbReference type="AlphaFoldDB" id="A0A6G4HPY9"/>